<dbReference type="Pfam" id="PF00400">
    <property type="entry name" value="WD40"/>
    <property type="match status" value="1"/>
</dbReference>
<keyword evidence="2" id="KW-0677">Repeat</keyword>
<dbReference type="SUPFAM" id="SSF50978">
    <property type="entry name" value="WD40 repeat-like"/>
    <property type="match status" value="1"/>
</dbReference>
<dbReference type="AlphaFoldDB" id="M1VHY1"/>
<feature type="repeat" description="WD" evidence="3">
    <location>
        <begin position="177"/>
        <end position="201"/>
    </location>
</feature>
<dbReference type="PANTHER" id="PTHR18763:SF0">
    <property type="entry name" value="WD REPEAT-CONTAINING PROTEIN 18"/>
    <property type="match status" value="1"/>
</dbReference>
<dbReference type="SMART" id="SM00320">
    <property type="entry name" value="WD40"/>
    <property type="match status" value="3"/>
</dbReference>
<sequence>MSAYLGSDVLSVSVSEDGSSGRALLWNTRERVVRRELQLTRPTGAQRLGIGRAAAPEVSGSLRAQTFCPVLASPATWDRYVFGVNTGLHKSCIKFFTLERDSEVAQVTLGENLTALACSHGGHFLAAGTAQGLGYLWDLHTGVLLAPSAGSGPSSAAANTETGHQSAAAWELQLLAVTTLVFTLDDAFLVTGGEDGSITVWATSELFAGQTHQPWRRFPAVHAGAVVALHLGAAWQLHTARIYSLGRDRTLRILDFPTGMQLANIHLSMQGTSLVVDDVFERAAYVGHITGDVLRICLPSLSLDSTRTLLIKKPLVNLESDGHSATTSTSWLRGFTERDVPEKRAIRTLALVEDGSILAYGNENGSVGLIHLNSNAVVAEFRGQKAHRSETVYLVTRIPPSDGAVPRWLWQRDVYVNEKKRQWSTGGTRHAPRVAPRFSLESKPYGESFELVDSLATRSTAVAAAAAGAANATNSGETADAAIVPARKHERDRFVAWTSVCMDRLLAQLDQREDT</sequence>
<dbReference type="OrthoDB" id="756370at2759"/>
<dbReference type="Gramene" id="CMK256CT">
    <property type="protein sequence ID" value="CMK256CT"/>
    <property type="gene ID" value="CMK256C"/>
</dbReference>
<reference evidence="4 5" key="1">
    <citation type="journal article" date="2004" name="Nature">
        <title>Genome sequence of the ultrasmall unicellular red alga Cyanidioschyzon merolae 10D.</title>
        <authorList>
            <person name="Matsuzaki M."/>
            <person name="Misumi O."/>
            <person name="Shin-i T."/>
            <person name="Maruyama S."/>
            <person name="Takahara M."/>
            <person name="Miyagishima S."/>
            <person name="Mori T."/>
            <person name="Nishida K."/>
            <person name="Yagisawa F."/>
            <person name="Nishida K."/>
            <person name="Yoshida Y."/>
            <person name="Nishimura Y."/>
            <person name="Nakao S."/>
            <person name="Kobayashi T."/>
            <person name="Momoyama Y."/>
            <person name="Higashiyama T."/>
            <person name="Minoda A."/>
            <person name="Sano M."/>
            <person name="Nomoto H."/>
            <person name="Oishi K."/>
            <person name="Hayashi H."/>
            <person name="Ohta F."/>
            <person name="Nishizaka S."/>
            <person name="Haga S."/>
            <person name="Miura S."/>
            <person name="Morishita T."/>
            <person name="Kabeya Y."/>
            <person name="Terasawa K."/>
            <person name="Suzuki Y."/>
            <person name="Ishii Y."/>
            <person name="Asakawa S."/>
            <person name="Takano H."/>
            <person name="Ohta N."/>
            <person name="Kuroiwa H."/>
            <person name="Tanaka K."/>
            <person name="Shimizu N."/>
            <person name="Sugano S."/>
            <person name="Sato N."/>
            <person name="Nozaki H."/>
            <person name="Ogasawara N."/>
            <person name="Kohara Y."/>
            <person name="Kuroiwa T."/>
        </authorList>
    </citation>
    <scope>NUCLEOTIDE SEQUENCE [LARGE SCALE GENOMIC DNA]</scope>
    <source>
        <strain evidence="4 5">10D</strain>
    </source>
</reference>
<dbReference type="RefSeq" id="XP_005536639.1">
    <property type="nucleotide sequence ID" value="XM_005536582.1"/>
</dbReference>
<dbReference type="Proteomes" id="UP000007014">
    <property type="component" value="Chromosome 11"/>
</dbReference>
<protein>
    <submittedName>
        <fullName evidence="4">Uncharacterized protein</fullName>
    </submittedName>
</protein>
<dbReference type="GO" id="GO:0006261">
    <property type="term" value="P:DNA-templated DNA replication"/>
    <property type="evidence" value="ECO:0007669"/>
    <property type="project" value="TreeGrafter"/>
</dbReference>
<evidence type="ECO:0000313" key="4">
    <source>
        <dbReference type="EMBL" id="BAM80603.1"/>
    </source>
</evidence>
<dbReference type="InterPro" id="IPR045227">
    <property type="entry name" value="WDR18/Ipi3/RID3"/>
</dbReference>
<dbReference type="GO" id="GO:0006364">
    <property type="term" value="P:rRNA processing"/>
    <property type="evidence" value="ECO:0007669"/>
    <property type="project" value="TreeGrafter"/>
</dbReference>
<reference evidence="4 5" key="2">
    <citation type="journal article" date="2007" name="BMC Biol.">
        <title>A 100%-complete sequence reveals unusually simple genomic features in the hot-spring red alga Cyanidioschyzon merolae.</title>
        <authorList>
            <person name="Nozaki H."/>
            <person name="Takano H."/>
            <person name="Misumi O."/>
            <person name="Terasawa K."/>
            <person name="Matsuzaki M."/>
            <person name="Maruyama S."/>
            <person name="Nishida K."/>
            <person name="Yagisawa F."/>
            <person name="Yoshida Y."/>
            <person name="Fujiwara T."/>
            <person name="Takio S."/>
            <person name="Tamura K."/>
            <person name="Chung S.J."/>
            <person name="Nakamura S."/>
            <person name="Kuroiwa H."/>
            <person name="Tanaka K."/>
            <person name="Sato N."/>
            <person name="Kuroiwa T."/>
        </authorList>
    </citation>
    <scope>NUCLEOTIDE SEQUENCE [LARGE SCALE GENOMIC DNA]</scope>
    <source>
        <strain evidence="4 5">10D</strain>
    </source>
</reference>
<dbReference type="PROSITE" id="PS50082">
    <property type="entry name" value="WD_REPEATS_2"/>
    <property type="match status" value="1"/>
</dbReference>
<evidence type="ECO:0000313" key="5">
    <source>
        <dbReference type="Proteomes" id="UP000007014"/>
    </source>
</evidence>
<organism evidence="4 5">
    <name type="scientific">Cyanidioschyzon merolae (strain NIES-3377 / 10D)</name>
    <name type="common">Unicellular red alga</name>
    <dbReference type="NCBI Taxonomy" id="280699"/>
    <lineage>
        <taxon>Eukaryota</taxon>
        <taxon>Rhodophyta</taxon>
        <taxon>Bangiophyceae</taxon>
        <taxon>Cyanidiales</taxon>
        <taxon>Cyanidiaceae</taxon>
        <taxon>Cyanidioschyzon</taxon>
    </lineage>
</organism>
<evidence type="ECO:0000256" key="3">
    <source>
        <dbReference type="PROSITE-ProRule" id="PRU00221"/>
    </source>
</evidence>
<dbReference type="PANTHER" id="PTHR18763">
    <property type="entry name" value="WD-REPEAT PROTEIN 18"/>
    <property type="match status" value="1"/>
</dbReference>
<keyword evidence="5" id="KW-1185">Reference proteome</keyword>
<gene>
    <name evidence="4" type="ORF">CYME_CMK256C</name>
</gene>
<evidence type="ECO:0000256" key="1">
    <source>
        <dbReference type="ARBA" id="ARBA00022574"/>
    </source>
</evidence>
<proteinExistence type="predicted"/>
<dbReference type="STRING" id="280699.M1VHY1"/>
<accession>M1VHY1</accession>
<dbReference type="HOGENOM" id="CLU_529339_0_0_1"/>
<dbReference type="GO" id="GO:0120330">
    <property type="term" value="C:rixosome complex"/>
    <property type="evidence" value="ECO:0007669"/>
    <property type="project" value="TreeGrafter"/>
</dbReference>
<name>M1VHY1_CYAM1</name>
<keyword evidence="1 3" id="KW-0853">WD repeat</keyword>
<dbReference type="GeneID" id="16994247"/>
<evidence type="ECO:0000256" key="2">
    <source>
        <dbReference type="ARBA" id="ARBA00022737"/>
    </source>
</evidence>
<dbReference type="GO" id="GO:0005656">
    <property type="term" value="C:nuclear pre-replicative complex"/>
    <property type="evidence" value="ECO:0007669"/>
    <property type="project" value="TreeGrafter"/>
</dbReference>
<dbReference type="EMBL" id="AP006493">
    <property type="protein sequence ID" value="BAM80603.1"/>
    <property type="molecule type" value="Genomic_DNA"/>
</dbReference>
<dbReference type="KEGG" id="cme:CYME_CMK256C"/>
<dbReference type="InterPro" id="IPR001680">
    <property type="entry name" value="WD40_rpt"/>
</dbReference>
<dbReference type="Gene3D" id="2.130.10.10">
    <property type="entry name" value="YVTN repeat-like/Quinoprotein amine dehydrogenase"/>
    <property type="match status" value="1"/>
</dbReference>
<dbReference type="InterPro" id="IPR015943">
    <property type="entry name" value="WD40/YVTN_repeat-like_dom_sf"/>
</dbReference>
<dbReference type="InterPro" id="IPR036322">
    <property type="entry name" value="WD40_repeat_dom_sf"/>
</dbReference>